<dbReference type="Gene3D" id="1.20.1250.20">
    <property type="entry name" value="MFS general substrate transporter like domains"/>
    <property type="match status" value="1"/>
</dbReference>
<evidence type="ECO:0000256" key="8">
    <source>
        <dbReference type="SAM" id="Phobius"/>
    </source>
</evidence>
<feature type="transmembrane region" description="Helical" evidence="8">
    <location>
        <begin position="319"/>
        <end position="338"/>
    </location>
</feature>
<keyword evidence="3" id="KW-1003">Cell membrane</keyword>
<evidence type="ECO:0000256" key="5">
    <source>
        <dbReference type="ARBA" id="ARBA00022989"/>
    </source>
</evidence>
<protein>
    <submittedName>
        <fullName evidence="10">MFS transporter</fullName>
    </submittedName>
</protein>
<dbReference type="CDD" id="cd06173">
    <property type="entry name" value="MFS_MefA_like"/>
    <property type="match status" value="1"/>
</dbReference>
<keyword evidence="2" id="KW-0813">Transport</keyword>
<feature type="transmembrane region" description="Helical" evidence="8">
    <location>
        <begin position="377"/>
        <end position="399"/>
    </location>
</feature>
<dbReference type="Proteomes" id="UP001501867">
    <property type="component" value="Unassembled WGS sequence"/>
</dbReference>
<evidence type="ECO:0000256" key="6">
    <source>
        <dbReference type="ARBA" id="ARBA00023136"/>
    </source>
</evidence>
<dbReference type="InterPro" id="IPR010290">
    <property type="entry name" value="TM_effector"/>
</dbReference>
<dbReference type="EMBL" id="BAAABV010000028">
    <property type="protein sequence ID" value="GAA0320038.1"/>
    <property type="molecule type" value="Genomic_DNA"/>
</dbReference>
<feature type="transmembrane region" description="Helical" evidence="8">
    <location>
        <begin position="255"/>
        <end position="279"/>
    </location>
</feature>
<sequence>MTLSHPLSAPETPQTPDTPDTPETPVDPRTPAGPASAGFRHLWAADTVGQAGTAVTLLALPLVAVGTLDATPLQAGLLMACEYLAFLLVGLPAGAWVDRSRHRRVLIAGGVGRAVLLATVPLAAALGALTLPQLYAVAFGLSLCAVFSDVAAQSVLPRLVDGERLVEANVRLESTRSLVQAAGPGLGGVLLAVVAAPAALAVDALGQLASALLLTGVRPAGTAPVPGPEAGGREGLRAEIGAGLRFVFRHPRLRAVTLASALSNFCGTVGAAVLMVLLAGDLGLSPLWCGLVFTAEAVGGLLGGLLTARLAARFGAGRAMCGSVLLSGVAWLAAVPAFQDDWRFAVAVVLQALGWAAFMPFKIGAVSLRQRLCPPELLGRVTATVRFVVWGTMPVGALVGGVLGEWFGARAALWTGAVGELFAVLPLLAWSSSRRGGRERKWRP</sequence>
<feature type="transmembrane region" description="Helical" evidence="8">
    <location>
        <begin position="105"/>
        <end position="128"/>
    </location>
</feature>
<reference evidence="10 11" key="1">
    <citation type="journal article" date="2019" name="Int. J. Syst. Evol. Microbiol.">
        <title>The Global Catalogue of Microorganisms (GCM) 10K type strain sequencing project: providing services to taxonomists for standard genome sequencing and annotation.</title>
        <authorList>
            <consortium name="The Broad Institute Genomics Platform"/>
            <consortium name="The Broad Institute Genome Sequencing Center for Infectious Disease"/>
            <person name="Wu L."/>
            <person name="Ma J."/>
        </authorList>
    </citation>
    <scope>NUCLEOTIDE SEQUENCE [LARGE SCALE GENOMIC DNA]</scope>
    <source>
        <strain evidence="10 11">JCM 4505</strain>
    </source>
</reference>
<keyword evidence="6 8" id="KW-0472">Membrane</keyword>
<evidence type="ECO:0000256" key="7">
    <source>
        <dbReference type="SAM" id="MobiDB-lite"/>
    </source>
</evidence>
<dbReference type="PROSITE" id="PS50850">
    <property type="entry name" value="MFS"/>
    <property type="match status" value="1"/>
</dbReference>
<gene>
    <name evidence="10" type="ORF">GCM10010302_69060</name>
</gene>
<evidence type="ECO:0000259" key="9">
    <source>
        <dbReference type="PROSITE" id="PS50850"/>
    </source>
</evidence>
<evidence type="ECO:0000256" key="3">
    <source>
        <dbReference type="ARBA" id="ARBA00022475"/>
    </source>
</evidence>
<keyword evidence="5 8" id="KW-1133">Transmembrane helix</keyword>
<feature type="domain" description="Major facilitator superfamily (MFS) profile" evidence="9">
    <location>
        <begin position="252"/>
        <end position="444"/>
    </location>
</feature>
<feature type="transmembrane region" description="Helical" evidence="8">
    <location>
        <begin position="411"/>
        <end position="431"/>
    </location>
</feature>
<feature type="transmembrane region" description="Helical" evidence="8">
    <location>
        <begin position="344"/>
        <end position="365"/>
    </location>
</feature>
<keyword evidence="4 8" id="KW-0812">Transmembrane</keyword>
<dbReference type="InterPro" id="IPR036259">
    <property type="entry name" value="MFS_trans_sf"/>
</dbReference>
<dbReference type="PANTHER" id="PTHR23513">
    <property type="entry name" value="INTEGRAL MEMBRANE EFFLUX PROTEIN-RELATED"/>
    <property type="match status" value="1"/>
</dbReference>
<evidence type="ECO:0000256" key="2">
    <source>
        <dbReference type="ARBA" id="ARBA00022448"/>
    </source>
</evidence>
<feature type="region of interest" description="Disordered" evidence="7">
    <location>
        <begin position="1"/>
        <end position="33"/>
    </location>
</feature>
<feature type="compositionally biased region" description="Low complexity" evidence="7">
    <location>
        <begin position="10"/>
        <end position="30"/>
    </location>
</feature>
<proteinExistence type="predicted"/>
<name>A0ABN0VY55_9ACTN</name>
<comment type="caution">
    <text evidence="10">The sequence shown here is derived from an EMBL/GenBank/DDBJ whole genome shotgun (WGS) entry which is preliminary data.</text>
</comment>
<comment type="subcellular location">
    <subcellularLocation>
        <location evidence="1">Cell membrane</location>
        <topology evidence="1">Multi-pass membrane protein</topology>
    </subcellularLocation>
</comment>
<evidence type="ECO:0000313" key="11">
    <source>
        <dbReference type="Proteomes" id="UP001501867"/>
    </source>
</evidence>
<dbReference type="PANTHER" id="PTHR23513:SF6">
    <property type="entry name" value="MAJOR FACILITATOR SUPERFAMILY ASSOCIATED DOMAIN-CONTAINING PROTEIN"/>
    <property type="match status" value="1"/>
</dbReference>
<feature type="transmembrane region" description="Helical" evidence="8">
    <location>
        <begin position="285"/>
        <end position="307"/>
    </location>
</feature>
<keyword evidence="11" id="KW-1185">Reference proteome</keyword>
<dbReference type="Pfam" id="PF05977">
    <property type="entry name" value="MFS_3"/>
    <property type="match status" value="1"/>
</dbReference>
<feature type="transmembrane region" description="Helical" evidence="8">
    <location>
        <begin position="73"/>
        <end position="93"/>
    </location>
</feature>
<dbReference type="RefSeq" id="WP_344168219.1">
    <property type="nucleotide sequence ID" value="NZ_BAAABV010000028.1"/>
</dbReference>
<organism evidence="10 11">
    <name type="scientific">Streptomyces polychromogenes</name>
    <dbReference type="NCBI Taxonomy" id="67342"/>
    <lineage>
        <taxon>Bacteria</taxon>
        <taxon>Bacillati</taxon>
        <taxon>Actinomycetota</taxon>
        <taxon>Actinomycetes</taxon>
        <taxon>Kitasatosporales</taxon>
        <taxon>Streptomycetaceae</taxon>
        <taxon>Streptomyces</taxon>
    </lineage>
</organism>
<dbReference type="InterPro" id="IPR020846">
    <property type="entry name" value="MFS_dom"/>
</dbReference>
<accession>A0ABN0VY55</accession>
<evidence type="ECO:0000256" key="4">
    <source>
        <dbReference type="ARBA" id="ARBA00022692"/>
    </source>
</evidence>
<dbReference type="SUPFAM" id="SSF103473">
    <property type="entry name" value="MFS general substrate transporter"/>
    <property type="match status" value="1"/>
</dbReference>
<evidence type="ECO:0000313" key="10">
    <source>
        <dbReference type="EMBL" id="GAA0320038.1"/>
    </source>
</evidence>
<evidence type="ECO:0000256" key="1">
    <source>
        <dbReference type="ARBA" id="ARBA00004651"/>
    </source>
</evidence>